<keyword evidence="1" id="KW-1133">Transmembrane helix</keyword>
<protein>
    <submittedName>
        <fullName evidence="3">Uncharacterized protein</fullName>
    </submittedName>
</protein>
<feature type="transmembrane region" description="Helical" evidence="1">
    <location>
        <begin position="146"/>
        <end position="165"/>
    </location>
</feature>
<dbReference type="AlphaFoldDB" id="A0A1F5N8S2"/>
<proteinExistence type="predicted"/>
<dbReference type="STRING" id="1817821.A2717_00800"/>
<dbReference type="EMBL" id="MFEH01000002">
    <property type="protein sequence ID" value="OGE74057.1"/>
    <property type="molecule type" value="Genomic_DNA"/>
</dbReference>
<evidence type="ECO:0000313" key="3">
    <source>
        <dbReference type="EMBL" id="OGE74057.1"/>
    </source>
</evidence>
<comment type="caution">
    <text evidence="3">The sequence shown here is derived from an EMBL/GenBank/DDBJ whole genome shotgun (WGS) entry which is preliminary data.</text>
</comment>
<keyword evidence="1" id="KW-0472">Membrane</keyword>
<evidence type="ECO:0000256" key="2">
    <source>
        <dbReference type="SAM" id="SignalP"/>
    </source>
</evidence>
<evidence type="ECO:0000256" key="1">
    <source>
        <dbReference type="SAM" id="Phobius"/>
    </source>
</evidence>
<reference evidence="3 4" key="1">
    <citation type="journal article" date="2016" name="Nat. Commun.">
        <title>Thousands of microbial genomes shed light on interconnected biogeochemical processes in an aquifer system.</title>
        <authorList>
            <person name="Anantharaman K."/>
            <person name="Brown C.T."/>
            <person name="Hug L.A."/>
            <person name="Sharon I."/>
            <person name="Castelle C.J."/>
            <person name="Probst A.J."/>
            <person name="Thomas B.C."/>
            <person name="Singh A."/>
            <person name="Wilkins M.J."/>
            <person name="Karaoz U."/>
            <person name="Brodie E.L."/>
            <person name="Williams K.H."/>
            <person name="Hubbard S.S."/>
            <person name="Banfield J.F."/>
        </authorList>
    </citation>
    <scope>NUCLEOTIDE SEQUENCE [LARGE SCALE GENOMIC DNA]</scope>
</reference>
<keyword evidence="1" id="KW-0812">Transmembrane</keyword>
<accession>A0A1F5N8S2</accession>
<evidence type="ECO:0000313" key="4">
    <source>
        <dbReference type="Proteomes" id="UP000177610"/>
    </source>
</evidence>
<dbReference type="Proteomes" id="UP000177610">
    <property type="component" value="Unassembled WGS sequence"/>
</dbReference>
<name>A0A1F5N8S2_9BACT</name>
<organism evidence="3 4">
    <name type="scientific">Candidatus Doudnabacteria bacterium RIFCSPHIGHO2_01_FULL_41_86</name>
    <dbReference type="NCBI Taxonomy" id="1817821"/>
    <lineage>
        <taxon>Bacteria</taxon>
        <taxon>Candidatus Doudnaibacteriota</taxon>
    </lineage>
</organism>
<sequence length="173" mass="16876">MKKSIFIASLALFIASTSSAAVSSSLTVNGDTRIGSDVSVSASCGDVPNASLVPITLSQIGMASRVGFAATVGSNGSFFTTVRLPSTGFQPGPAFLSATCPDGSTIMSAIILSASITSSSITSGDVAGVSTTPVGGVAAGVAGLDLTLIIAGILVSAGIIGLLLGSKRETPVH</sequence>
<feature type="signal peptide" evidence="2">
    <location>
        <begin position="1"/>
        <end position="20"/>
    </location>
</feature>
<gene>
    <name evidence="3" type="ORF">A2717_00800</name>
</gene>
<feature type="chain" id="PRO_5009520100" evidence="2">
    <location>
        <begin position="21"/>
        <end position="173"/>
    </location>
</feature>
<keyword evidence="2" id="KW-0732">Signal</keyword>